<dbReference type="InterPro" id="IPR002372">
    <property type="entry name" value="PQQ_rpt_dom"/>
</dbReference>
<sequence length="426" mass="46640">MKINQPAIITACFFLVGLPALVRSEEWTQFRGPDFGRTSETNIAKTWDTEGIQWKSPLPGRGASSPVVFGDHVYITAFTGYAIDKHNPGDPTQLVRHLLCLDVNTGKMLWQKSVADDSVKDPFSTWGTAKAGYASSSAAVDASGVYVLFGATGVLAFSHDGEERWRTLCGNDTHEYPAGTSPVLYKDYVIVNASYECGDLIALRKSDGSEVWRQKDVTQSWNTPIVYQSVNGKDELAVSAVDEIRAIDPLTGNGRWTCDGFDEYVCPSLIAQDGVLYAIGGRKGEALAVRSGGNGDVTDSHRLWEIKEGANVSSPVYHDGYLFWAKDKGSILYCVHAETGEVAYEQRLRPSCDEIYATPLLANGRLYYVSRENGIFVVDATPEFKLLAHTKLDGDDSLFAASPVPLLGGAVLLRSDHFLYRMKPAK</sequence>
<feature type="domain" description="Pyrrolo-quinoline quinone repeat" evidence="1">
    <location>
        <begin position="301"/>
        <end position="380"/>
    </location>
</feature>
<dbReference type="Gene3D" id="2.40.10.480">
    <property type="match status" value="1"/>
</dbReference>
<dbReference type="SUPFAM" id="SSF50998">
    <property type="entry name" value="Quinoprotein alcohol dehydrogenase-like"/>
    <property type="match status" value="1"/>
</dbReference>
<dbReference type="RefSeq" id="WP_146404095.1">
    <property type="nucleotide sequence ID" value="NZ_SJPJ01000002.1"/>
</dbReference>
<proteinExistence type="predicted"/>
<dbReference type="Gene3D" id="2.130.10.10">
    <property type="entry name" value="YVTN repeat-like/Quinoprotein amine dehydrogenase"/>
    <property type="match status" value="1"/>
</dbReference>
<reference evidence="2 3" key="1">
    <citation type="submission" date="2019-02" db="EMBL/GenBank/DDBJ databases">
        <title>Deep-cultivation of Planctomycetes and their phenomic and genomic characterization uncovers novel biology.</title>
        <authorList>
            <person name="Wiegand S."/>
            <person name="Jogler M."/>
            <person name="Boedeker C."/>
            <person name="Pinto D."/>
            <person name="Vollmers J."/>
            <person name="Rivas-Marin E."/>
            <person name="Kohn T."/>
            <person name="Peeters S.H."/>
            <person name="Heuer A."/>
            <person name="Rast P."/>
            <person name="Oberbeckmann S."/>
            <person name="Bunk B."/>
            <person name="Jeske O."/>
            <person name="Meyerdierks A."/>
            <person name="Storesund J.E."/>
            <person name="Kallscheuer N."/>
            <person name="Luecker S."/>
            <person name="Lage O.M."/>
            <person name="Pohl T."/>
            <person name="Merkel B.J."/>
            <person name="Hornburger P."/>
            <person name="Mueller R.-W."/>
            <person name="Bruemmer F."/>
            <person name="Labrenz M."/>
            <person name="Spormann A.M."/>
            <person name="Op Den Camp H."/>
            <person name="Overmann J."/>
            <person name="Amann R."/>
            <person name="Jetten M.S.M."/>
            <person name="Mascher T."/>
            <person name="Medema M.H."/>
            <person name="Devos D.P."/>
            <person name="Kaster A.-K."/>
            <person name="Ovreas L."/>
            <person name="Rohde M."/>
            <person name="Galperin M.Y."/>
            <person name="Jogler C."/>
        </authorList>
    </citation>
    <scope>NUCLEOTIDE SEQUENCE [LARGE SCALE GENOMIC DNA]</scope>
    <source>
        <strain evidence="2 3">CA13</strain>
    </source>
</reference>
<dbReference type="InterPro" id="IPR011047">
    <property type="entry name" value="Quinoprotein_ADH-like_sf"/>
</dbReference>
<dbReference type="EMBL" id="SJPJ01000002">
    <property type="protein sequence ID" value="TWT76302.1"/>
    <property type="molecule type" value="Genomic_DNA"/>
</dbReference>
<keyword evidence="3" id="KW-1185">Reference proteome</keyword>
<name>A0A5C5YMZ5_9BACT</name>
<organism evidence="2 3">
    <name type="scientific">Novipirellula herctigrandis</name>
    <dbReference type="NCBI Taxonomy" id="2527986"/>
    <lineage>
        <taxon>Bacteria</taxon>
        <taxon>Pseudomonadati</taxon>
        <taxon>Planctomycetota</taxon>
        <taxon>Planctomycetia</taxon>
        <taxon>Pirellulales</taxon>
        <taxon>Pirellulaceae</taxon>
        <taxon>Novipirellula</taxon>
    </lineage>
</organism>
<dbReference type="OrthoDB" id="244732at2"/>
<feature type="domain" description="Pyrrolo-quinoline quinone repeat" evidence="1">
    <location>
        <begin position="99"/>
        <end position="256"/>
    </location>
</feature>
<evidence type="ECO:0000313" key="3">
    <source>
        <dbReference type="Proteomes" id="UP000315010"/>
    </source>
</evidence>
<comment type="caution">
    <text evidence="2">The sequence shown here is derived from an EMBL/GenBank/DDBJ whole genome shotgun (WGS) entry which is preliminary data.</text>
</comment>
<evidence type="ECO:0000313" key="2">
    <source>
        <dbReference type="EMBL" id="TWT76302.1"/>
    </source>
</evidence>
<dbReference type="SMART" id="SM00564">
    <property type="entry name" value="PQQ"/>
    <property type="match status" value="4"/>
</dbReference>
<evidence type="ECO:0000259" key="1">
    <source>
        <dbReference type="Pfam" id="PF13360"/>
    </source>
</evidence>
<accession>A0A5C5YMZ5</accession>
<dbReference type="PANTHER" id="PTHR34512:SF30">
    <property type="entry name" value="OUTER MEMBRANE PROTEIN ASSEMBLY FACTOR BAMB"/>
    <property type="match status" value="1"/>
</dbReference>
<dbReference type="InterPro" id="IPR015943">
    <property type="entry name" value="WD40/YVTN_repeat-like_dom_sf"/>
</dbReference>
<dbReference type="Pfam" id="PF13360">
    <property type="entry name" value="PQQ_2"/>
    <property type="match status" value="2"/>
</dbReference>
<dbReference type="AlphaFoldDB" id="A0A5C5YMZ5"/>
<dbReference type="Proteomes" id="UP000315010">
    <property type="component" value="Unassembled WGS sequence"/>
</dbReference>
<dbReference type="PANTHER" id="PTHR34512">
    <property type="entry name" value="CELL SURFACE PROTEIN"/>
    <property type="match status" value="1"/>
</dbReference>
<protein>
    <submittedName>
        <fullName evidence="2">Outer membrane biogenesis protein BamB</fullName>
    </submittedName>
</protein>
<gene>
    <name evidence="2" type="ORF">CA13_67950</name>
</gene>
<dbReference type="InterPro" id="IPR018391">
    <property type="entry name" value="PQQ_b-propeller_rpt"/>
</dbReference>